<keyword evidence="6" id="KW-0695">RNA-directed DNA polymerase</keyword>
<gene>
    <name evidence="8" type="ORF">M404DRAFT_137710</name>
</gene>
<evidence type="ECO:0000256" key="6">
    <source>
        <dbReference type="ARBA" id="ARBA00022918"/>
    </source>
</evidence>
<dbReference type="GO" id="GO:0016787">
    <property type="term" value="F:hydrolase activity"/>
    <property type="evidence" value="ECO:0007669"/>
    <property type="project" value="UniProtKB-KW"/>
</dbReference>
<protein>
    <recommendedName>
        <fullName evidence="7">Reverse transcriptase RNase H-like domain-containing protein</fullName>
    </recommendedName>
</protein>
<organism evidence="8 9">
    <name type="scientific">Pisolithus tinctorius Marx 270</name>
    <dbReference type="NCBI Taxonomy" id="870435"/>
    <lineage>
        <taxon>Eukaryota</taxon>
        <taxon>Fungi</taxon>
        <taxon>Dikarya</taxon>
        <taxon>Basidiomycota</taxon>
        <taxon>Agaricomycotina</taxon>
        <taxon>Agaricomycetes</taxon>
        <taxon>Agaricomycetidae</taxon>
        <taxon>Boletales</taxon>
        <taxon>Sclerodermatineae</taxon>
        <taxon>Pisolithaceae</taxon>
        <taxon>Pisolithus</taxon>
    </lineage>
</organism>
<reference evidence="8 9" key="1">
    <citation type="submission" date="2014-04" db="EMBL/GenBank/DDBJ databases">
        <authorList>
            <consortium name="DOE Joint Genome Institute"/>
            <person name="Kuo A."/>
            <person name="Kohler A."/>
            <person name="Costa M.D."/>
            <person name="Nagy L.G."/>
            <person name="Floudas D."/>
            <person name="Copeland A."/>
            <person name="Barry K.W."/>
            <person name="Cichocki N."/>
            <person name="Veneault-Fourrey C."/>
            <person name="LaButti K."/>
            <person name="Lindquist E.A."/>
            <person name="Lipzen A."/>
            <person name="Lundell T."/>
            <person name="Morin E."/>
            <person name="Murat C."/>
            <person name="Sun H."/>
            <person name="Tunlid A."/>
            <person name="Henrissat B."/>
            <person name="Grigoriev I.V."/>
            <person name="Hibbett D.S."/>
            <person name="Martin F."/>
            <person name="Nordberg H.P."/>
            <person name="Cantor M.N."/>
            <person name="Hua S.X."/>
        </authorList>
    </citation>
    <scope>NUCLEOTIDE SEQUENCE [LARGE SCALE GENOMIC DNA]</scope>
    <source>
        <strain evidence="8 9">Marx 270</strain>
    </source>
</reference>
<dbReference type="Proteomes" id="UP000054217">
    <property type="component" value="Unassembled WGS sequence"/>
</dbReference>
<evidence type="ECO:0000256" key="1">
    <source>
        <dbReference type="ARBA" id="ARBA00022679"/>
    </source>
</evidence>
<keyword evidence="1" id="KW-0808">Transferase</keyword>
<evidence type="ECO:0000313" key="9">
    <source>
        <dbReference type="Proteomes" id="UP000054217"/>
    </source>
</evidence>
<keyword evidence="3" id="KW-0540">Nuclease</keyword>
<accession>A0A0C3JDE3</accession>
<keyword evidence="9" id="KW-1185">Reference proteome</keyword>
<keyword evidence="2" id="KW-0548">Nucleotidyltransferase</keyword>
<dbReference type="EMBL" id="KN831961">
    <property type="protein sequence ID" value="KIO07103.1"/>
    <property type="molecule type" value="Genomic_DNA"/>
</dbReference>
<evidence type="ECO:0000256" key="4">
    <source>
        <dbReference type="ARBA" id="ARBA00022759"/>
    </source>
</evidence>
<reference evidence="9" key="2">
    <citation type="submission" date="2015-01" db="EMBL/GenBank/DDBJ databases">
        <title>Evolutionary Origins and Diversification of the Mycorrhizal Mutualists.</title>
        <authorList>
            <consortium name="DOE Joint Genome Institute"/>
            <consortium name="Mycorrhizal Genomics Consortium"/>
            <person name="Kohler A."/>
            <person name="Kuo A."/>
            <person name="Nagy L.G."/>
            <person name="Floudas D."/>
            <person name="Copeland A."/>
            <person name="Barry K.W."/>
            <person name="Cichocki N."/>
            <person name="Veneault-Fourrey C."/>
            <person name="LaButti K."/>
            <person name="Lindquist E.A."/>
            <person name="Lipzen A."/>
            <person name="Lundell T."/>
            <person name="Morin E."/>
            <person name="Murat C."/>
            <person name="Riley R."/>
            <person name="Ohm R."/>
            <person name="Sun H."/>
            <person name="Tunlid A."/>
            <person name="Henrissat B."/>
            <person name="Grigoriev I.V."/>
            <person name="Hibbett D.S."/>
            <person name="Martin F."/>
        </authorList>
    </citation>
    <scope>NUCLEOTIDE SEQUENCE [LARGE SCALE GENOMIC DNA]</scope>
    <source>
        <strain evidence="9">Marx 270</strain>
    </source>
</reference>
<name>A0A0C3JDE3_PISTI</name>
<proteinExistence type="predicted"/>
<dbReference type="InParanoid" id="A0A0C3JDE3"/>
<evidence type="ECO:0000256" key="2">
    <source>
        <dbReference type="ARBA" id="ARBA00022695"/>
    </source>
</evidence>
<evidence type="ECO:0000256" key="3">
    <source>
        <dbReference type="ARBA" id="ARBA00022722"/>
    </source>
</evidence>
<sequence>MAVGYLLLQIREDSKHYPSRFGSIAFNERESRYSQVKLELFSLFCVLRDICNHIFGVKDLAVEVDAKYIKGMINNPDLQLNATINRWIAGILLFKFKLIHVLAEKHRGLDGLLRRPRANKDPEPEDDYEDWIDEVGSFAVKLLNPHRKVVEPNLGWIPYIGKQRSERSSEVTKNQMVLSQASGMDATADIEIPRTEKGKRQDKWLEVVHKFLEDQQRLPGMLDLDLNVLIKYVARFFLKNRELWHQELRGQHQVVPAYEKCLELMKQAHDDLGHKGVF</sequence>
<dbReference type="Pfam" id="PF17917">
    <property type="entry name" value="RT_RNaseH"/>
    <property type="match status" value="1"/>
</dbReference>
<dbReference type="GO" id="GO:0003964">
    <property type="term" value="F:RNA-directed DNA polymerase activity"/>
    <property type="evidence" value="ECO:0007669"/>
    <property type="project" value="UniProtKB-KW"/>
</dbReference>
<evidence type="ECO:0000259" key="7">
    <source>
        <dbReference type="Pfam" id="PF17917"/>
    </source>
</evidence>
<dbReference type="HOGENOM" id="CLU_096172_0_0_1"/>
<dbReference type="GO" id="GO:0004519">
    <property type="term" value="F:endonuclease activity"/>
    <property type="evidence" value="ECO:0007669"/>
    <property type="project" value="UniProtKB-KW"/>
</dbReference>
<keyword evidence="5" id="KW-0378">Hydrolase</keyword>
<evidence type="ECO:0000313" key="8">
    <source>
        <dbReference type="EMBL" id="KIO07103.1"/>
    </source>
</evidence>
<keyword evidence="4" id="KW-0255">Endonuclease</keyword>
<evidence type="ECO:0000256" key="5">
    <source>
        <dbReference type="ARBA" id="ARBA00022801"/>
    </source>
</evidence>
<dbReference type="STRING" id="870435.A0A0C3JDE3"/>
<dbReference type="AlphaFoldDB" id="A0A0C3JDE3"/>
<dbReference type="InterPro" id="IPR041373">
    <property type="entry name" value="RT_RNaseH"/>
</dbReference>
<dbReference type="OrthoDB" id="2659871at2759"/>
<feature type="domain" description="Reverse transcriptase RNase H-like" evidence="7">
    <location>
        <begin position="2"/>
        <end position="89"/>
    </location>
</feature>
<feature type="non-terminal residue" evidence="8">
    <location>
        <position position="278"/>
    </location>
</feature>